<feature type="binding site" evidence="13">
    <location>
        <position position="154"/>
    </location>
    <ligand>
        <name>ATP</name>
        <dbReference type="ChEBI" id="CHEBI:30616"/>
    </ligand>
</feature>
<dbReference type="Pfam" id="PF00899">
    <property type="entry name" value="ThiF"/>
    <property type="match status" value="1"/>
</dbReference>
<comment type="pathway">
    <text evidence="13">tRNA modification; 5-methoxycarbonylmethyl-2-thiouridine-tRNA biosynthesis.</text>
</comment>
<dbReference type="PROSITE" id="PS50206">
    <property type="entry name" value="RHODANESE_3"/>
    <property type="match status" value="1"/>
</dbReference>
<dbReference type="AlphaFoldDB" id="A0AAV9WIE8"/>
<dbReference type="InterPro" id="IPR045886">
    <property type="entry name" value="ThiF/MoeB/HesA"/>
</dbReference>
<evidence type="ECO:0000256" key="3">
    <source>
        <dbReference type="ARBA" id="ARBA00022679"/>
    </source>
</evidence>
<dbReference type="Gene3D" id="3.40.50.720">
    <property type="entry name" value="NAD(P)-binding Rossmann-like Domain"/>
    <property type="match status" value="1"/>
</dbReference>
<name>A0AAV9WIE8_9PEZI</name>
<evidence type="ECO:0000256" key="10">
    <source>
        <dbReference type="ARBA" id="ARBA00022840"/>
    </source>
</evidence>
<dbReference type="GO" id="GO:0042292">
    <property type="term" value="F:URM1 activating enzyme activity"/>
    <property type="evidence" value="ECO:0007669"/>
    <property type="project" value="TreeGrafter"/>
</dbReference>
<comment type="function">
    <text evidence="13">Plays a central role in 2-thiolation of mcm(5)S(2)U at tRNA wobble positions of cytosolic tRNA(Lys), tRNA(Glu) and tRNA(Gln). Also essential during biosynthesis of the molybdenum cofactor. Acts by mediating the C-terminal thiocarboxylation of sulfur carriers urm1 and MOCS2A. Its N-terminus first activates urm1 and MOCS2A as acyl-adenylates (-COAMP), then the persulfide sulfur on the catalytic cysteine is transferred to urm1 and MOCS2A to form thiocarboxylation (-COSH) of their C-terminus. The reaction probably involves hydrogen sulfide that is generated from the persulfide intermediate and that acts as nucleophile towards urm1 and MOCS2A. Subsequently, a transient disulfide bond is formed. Does not use thiosulfate as sulfur donor; nfs1 probably acting as a sulfur donor for thiocarboxylation reactions.</text>
</comment>
<keyword evidence="17" id="KW-1185">Reference proteome</keyword>
<dbReference type="GO" id="GO:0006777">
    <property type="term" value="P:Mo-molybdopterin cofactor biosynthetic process"/>
    <property type="evidence" value="ECO:0007669"/>
    <property type="project" value="UniProtKB-UniRule"/>
</dbReference>
<evidence type="ECO:0000256" key="6">
    <source>
        <dbReference type="ARBA" id="ARBA00022723"/>
    </source>
</evidence>
<dbReference type="InterPro" id="IPR000594">
    <property type="entry name" value="ThiF_NAD_FAD-bd"/>
</dbReference>
<keyword evidence="3 13" id="KW-0808">Transferase</keyword>
<comment type="function">
    <text evidence="12">Plays a central role in 2-thiolation of mcm(5)S(2)U at tRNA wobble positions of cytosolic tRNA(Lys), tRNA(Glu) and tRNA(Gln). Also essential during biosynthesis of the molybdenum cofactor. Acts by mediating the C-terminal thiocarboxylation of sulfur carriers urm1 and mocs2a. Its N-terminus first activates urm1 and mocs2a as acyl-adenylates (-COAMP), then the persulfide sulfur on the catalytic cysteine is transferred to urm1 and mocs2a to form thiocarboxylation (-COSH) of their C-terminus. The reaction probably involves hydrogen sulfide that is generated from the persulfide intermediate and that acts as a nucleophile towards urm1 and mocs2a. Subsequently, a transient disulfide bond is formed. Does not use thiosulfate as sulfur donor; nfs1 probably acting as a sulfur donor for thiocarboxylation reactions.</text>
</comment>
<dbReference type="Proteomes" id="UP001370758">
    <property type="component" value="Unassembled WGS sequence"/>
</dbReference>
<feature type="binding site" evidence="13">
    <location>
        <position position="130"/>
    </location>
    <ligand>
        <name>ATP</name>
        <dbReference type="ChEBI" id="CHEBI:30616"/>
    </ligand>
</feature>
<keyword evidence="7 13" id="KW-0547">Nucleotide-binding</keyword>
<evidence type="ECO:0000256" key="2">
    <source>
        <dbReference type="ARBA" id="ARBA00022490"/>
    </source>
</evidence>
<accession>A0AAV9WIE8</accession>
<keyword evidence="10 13" id="KW-0067">ATP-binding</keyword>
<keyword evidence="5" id="KW-0548">Nucleotidyltransferase</keyword>
<dbReference type="GO" id="GO:0005829">
    <property type="term" value="C:cytosol"/>
    <property type="evidence" value="ECO:0007669"/>
    <property type="project" value="UniProtKB-SubCell"/>
</dbReference>
<feature type="binding site" evidence="13">
    <location>
        <position position="241"/>
    </location>
    <ligand>
        <name>Zn(2+)</name>
        <dbReference type="ChEBI" id="CHEBI:29105"/>
    </ligand>
</feature>
<sequence>MEKFSLGSENLDLRIRIAELEKELADYRSGAAKNSNANGHATHVLDGEDDDDDDDEQNGLNPQDQDDKAVKLDLDEFRRYGRQMIMTEVGLDGQLQLKRSKVLLIGAGGLGCPAAAYLAGAGIGTIGIVDHDLVEPSNLHRQIMHTVEKVGQPKVKSIISSLKRINPNPKYIAHNYALTPENSIETLEKYDLVLDCTDSPQTRYMISDACVLLGKPLVSASALRSDGQLVVLNNPPGEGPCYRCVFPKPPPPESVLSCGEGGVLGPVVGAMGVLMSTEALKVLLSRADKKKRRKPAHLSPDIRPADAKDTPKREESPEQKKFYMTIYSAFSDTPFRTIRMFGKRKTCQACSPVATITKESMKNGSLDYVAFCGGKGSGKYPPLTKDEVINVEEYNKLRENKEGGLLVDVRDDVQFGMCALENSINVPITTILTLPIAPDKDGIDGGERTPVPIPSWLPRDTSTPIYFICRLGNDSRIAVQRLKKSGLVKGNVIKDIKGGLWEWSRKVDKTFPLY</sequence>
<feature type="binding site" evidence="13">
    <location>
        <begin position="198"/>
        <end position="199"/>
    </location>
    <ligand>
        <name>ATP</name>
        <dbReference type="ChEBI" id="CHEBI:30616"/>
    </ligand>
</feature>
<comment type="cofactor">
    <cofactor evidence="13">
        <name>Zn(2+)</name>
        <dbReference type="ChEBI" id="CHEBI:29105"/>
    </cofactor>
    <text evidence="13">Binds 1 zinc ion per subunit.</text>
</comment>
<dbReference type="EMBL" id="JAVHJL010000002">
    <property type="protein sequence ID" value="KAK6509135.1"/>
    <property type="molecule type" value="Genomic_DNA"/>
</dbReference>
<evidence type="ECO:0000313" key="17">
    <source>
        <dbReference type="Proteomes" id="UP001370758"/>
    </source>
</evidence>
<evidence type="ECO:0000259" key="15">
    <source>
        <dbReference type="PROSITE" id="PS50206"/>
    </source>
</evidence>
<feature type="binding site" evidence="13">
    <location>
        <position position="244"/>
    </location>
    <ligand>
        <name>Zn(2+)</name>
        <dbReference type="ChEBI" id="CHEBI:29105"/>
    </ligand>
</feature>
<evidence type="ECO:0000256" key="5">
    <source>
        <dbReference type="ARBA" id="ARBA00022695"/>
    </source>
</evidence>
<feature type="region of interest" description="Disordered" evidence="14">
    <location>
        <begin position="291"/>
        <end position="318"/>
    </location>
</feature>
<feature type="domain" description="Rhodanese" evidence="15">
    <location>
        <begin position="400"/>
        <end position="512"/>
    </location>
</feature>
<evidence type="ECO:0000256" key="12">
    <source>
        <dbReference type="ARBA" id="ARBA00043893"/>
    </source>
</evidence>
<dbReference type="EC" id="2.7.7.80" evidence="13"/>
<dbReference type="GO" id="GO:0061604">
    <property type="term" value="F:molybdopterin-synthase sulfurtransferase activity"/>
    <property type="evidence" value="ECO:0007669"/>
    <property type="project" value="UniProtKB-EC"/>
</dbReference>
<comment type="caution">
    <text evidence="16">The sequence shown here is derived from an EMBL/GenBank/DDBJ whole genome shotgun (WGS) entry which is preliminary data.</text>
</comment>
<dbReference type="GO" id="GO:0005524">
    <property type="term" value="F:ATP binding"/>
    <property type="evidence" value="ECO:0007669"/>
    <property type="project" value="UniProtKB-KW"/>
</dbReference>
<dbReference type="InterPro" id="IPR036873">
    <property type="entry name" value="Rhodanese-like_dom_sf"/>
</dbReference>
<evidence type="ECO:0000256" key="11">
    <source>
        <dbReference type="ARBA" id="ARBA00023268"/>
    </source>
</evidence>
<feature type="binding site" evidence="13">
    <location>
        <begin position="137"/>
        <end position="141"/>
    </location>
    <ligand>
        <name>ATP</name>
        <dbReference type="ChEBI" id="CHEBI:30616"/>
    </ligand>
</feature>
<keyword evidence="4 13" id="KW-0819">tRNA processing</keyword>
<keyword evidence="9 13" id="KW-0862">Zinc</keyword>
<evidence type="ECO:0000256" key="8">
    <source>
        <dbReference type="ARBA" id="ARBA00022786"/>
    </source>
</evidence>
<feature type="compositionally biased region" description="Basic and acidic residues" evidence="14">
    <location>
        <begin position="303"/>
        <end position="318"/>
    </location>
</feature>
<feature type="binding site" evidence="13">
    <location>
        <position position="109"/>
    </location>
    <ligand>
        <name>ATP</name>
        <dbReference type="ChEBI" id="CHEBI:30616"/>
    </ligand>
</feature>
<dbReference type="GO" id="GO:0032447">
    <property type="term" value="P:protein urmylation"/>
    <property type="evidence" value="ECO:0007669"/>
    <property type="project" value="TreeGrafter"/>
</dbReference>
<dbReference type="HAMAP" id="MF_03049">
    <property type="entry name" value="MOCS3_Uba4"/>
    <property type="match status" value="1"/>
</dbReference>
<dbReference type="PANTHER" id="PTHR10953:SF102">
    <property type="entry name" value="ADENYLYLTRANSFERASE AND SULFURTRANSFERASE MOCS3"/>
    <property type="match status" value="1"/>
</dbReference>
<comment type="similarity">
    <text evidence="13">In the N-terminal section; belongs to the HesA/MoeB/ThiF family. UBA4 subfamily.</text>
</comment>
<feature type="region of interest" description="Disordered" evidence="14">
    <location>
        <begin position="30"/>
        <end position="68"/>
    </location>
</feature>
<comment type="catalytic activity">
    <reaction evidence="13">
        <text>[molybdopterin-synthase sulfur-carrier protein]-C-terminal Gly-Gly + ATP + H(+) = [molybdopterin-synthase sulfur-carrier protein]-C-terminal Gly-Gly-AMP + diphosphate</text>
        <dbReference type="Rhea" id="RHEA:43616"/>
        <dbReference type="Rhea" id="RHEA-COMP:12159"/>
        <dbReference type="Rhea" id="RHEA-COMP:12202"/>
        <dbReference type="ChEBI" id="CHEBI:15378"/>
        <dbReference type="ChEBI" id="CHEBI:30616"/>
        <dbReference type="ChEBI" id="CHEBI:33019"/>
        <dbReference type="ChEBI" id="CHEBI:90618"/>
        <dbReference type="ChEBI" id="CHEBI:90778"/>
        <dbReference type="EC" id="2.7.7.80"/>
    </reaction>
</comment>
<dbReference type="GO" id="GO:0004792">
    <property type="term" value="F:thiosulfate-cyanide sulfurtransferase activity"/>
    <property type="evidence" value="ECO:0007669"/>
    <property type="project" value="TreeGrafter"/>
</dbReference>
<organism evidence="16 17">
    <name type="scientific">Arthrobotrys musiformis</name>
    <dbReference type="NCBI Taxonomy" id="47236"/>
    <lineage>
        <taxon>Eukaryota</taxon>
        <taxon>Fungi</taxon>
        <taxon>Dikarya</taxon>
        <taxon>Ascomycota</taxon>
        <taxon>Pezizomycotina</taxon>
        <taxon>Orbiliomycetes</taxon>
        <taxon>Orbiliales</taxon>
        <taxon>Orbiliaceae</taxon>
        <taxon>Arthrobotrys</taxon>
    </lineage>
</organism>
<feature type="active site" description="Glycyl thioester intermediate; for adenylyltransferase activity" evidence="13">
    <location>
        <position position="258"/>
    </location>
</feature>
<keyword evidence="11 13" id="KW-0511">Multifunctional enzyme</keyword>
<keyword evidence="2 13" id="KW-0963">Cytoplasm</keyword>
<feature type="binding site" evidence="13">
    <location>
        <position position="347"/>
    </location>
    <ligand>
        <name>Zn(2+)</name>
        <dbReference type="ChEBI" id="CHEBI:29105"/>
    </ligand>
</feature>
<proteinExistence type="inferred from homology"/>
<keyword evidence="8" id="KW-0833">Ubl conjugation pathway</keyword>
<evidence type="ECO:0000256" key="7">
    <source>
        <dbReference type="ARBA" id="ARBA00022741"/>
    </source>
</evidence>
<dbReference type="GO" id="GO:0046872">
    <property type="term" value="F:metal ion binding"/>
    <property type="evidence" value="ECO:0007669"/>
    <property type="project" value="UniProtKB-KW"/>
</dbReference>
<comment type="pathway">
    <text evidence="13">Cofactor biosynthesis; molybdopterin biosynthesis.</text>
</comment>
<dbReference type="InterPro" id="IPR001763">
    <property type="entry name" value="Rhodanese-like_dom"/>
</dbReference>
<dbReference type="SUPFAM" id="SSF69572">
    <property type="entry name" value="Activating enzymes of the ubiquitin-like proteins"/>
    <property type="match status" value="1"/>
</dbReference>
<dbReference type="CDD" id="cd00757">
    <property type="entry name" value="ThiF_MoeB_HesA_family"/>
    <property type="match status" value="1"/>
</dbReference>
<dbReference type="GO" id="GO:0002143">
    <property type="term" value="P:tRNA wobble position uridine thiolation"/>
    <property type="evidence" value="ECO:0007669"/>
    <property type="project" value="InterPro"/>
</dbReference>
<evidence type="ECO:0000313" key="16">
    <source>
        <dbReference type="EMBL" id="KAK6509135.1"/>
    </source>
</evidence>
<dbReference type="SMART" id="SM00450">
    <property type="entry name" value="RHOD"/>
    <property type="match status" value="1"/>
</dbReference>
<dbReference type="PANTHER" id="PTHR10953">
    <property type="entry name" value="UBIQUITIN-ACTIVATING ENZYME E1"/>
    <property type="match status" value="1"/>
</dbReference>
<feature type="active site" description="Cysteine persulfide intermediate; for sulfurtransferase activity" evidence="13">
    <location>
        <position position="469"/>
    </location>
</feature>
<evidence type="ECO:0000256" key="14">
    <source>
        <dbReference type="SAM" id="MobiDB-lite"/>
    </source>
</evidence>
<gene>
    <name evidence="16" type="primary">UBA4</name>
    <name evidence="13" type="synonym">cnxF</name>
    <name evidence="13" type="synonym">uba4</name>
    <name evidence="16" type="ORF">TWF481_003898</name>
</gene>
<dbReference type="InterPro" id="IPR035985">
    <property type="entry name" value="Ubiquitin-activating_enz"/>
</dbReference>
<evidence type="ECO:0000256" key="13">
    <source>
        <dbReference type="HAMAP-Rule" id="MF_03049"/>
    </source>
</evidence>
<evidence type="ECO:0000256" key="9">
    <source>
        <dbReference type="ARBA" id="ARBA00022833"/>
    </source>
</evidence>
<evidence type="ECO:0000256" key="1">
    <source>
        <dbReference type="ARBA" id="ARBA00004514"/>
    </source>
</evidence>
<keyword evidence="13" id="KW-0501">Molybdenum cofactor biosynthesis</keyword>
<keyword evidence="6 13" id="KW-0479">Metal-binding</keyword>
<reference evidence="16 17" key="1">
    <citation type="submission" date="2023-08" db="EMBL/GenBank/DDBJ databases">
        <authorList>
            <person name="Palmer J.M."/>
        </authorList>
    </citation>
    <scope>NUCLEOTIDE SEQUENCE [LARGE SCALE GENOMIC DNA]</scope>
    <source>
        <strain evidence="16 17">TWF481</strain>
    </source>
</reference>
<comment type="catalytic activity">
    <reaction evidence="13">
        <text>[molybdopterin-synthase sulfur-carrier protein]-C-terminal Gly-Gly-AMP + S-sulfanyl-L-cysteinyl-[cysteine desulfurase] + AH2 = [molybdopterin-synthase sulfur-carrier protein]-C-terminal-Gly-aminoethanethioate + L-cysteinyl-[cysteine desulfurase] + A + AMP + 2 H(+)</text>
        <dbReference type="Rhea" id="RHEA:48612"/>
        <dbReference type="Rhea" id="RHEA-COMP:12157"/>
        <dbReference type="Rhea" id="RHEA-COMP:12158"/>
        <dbReference type="Rhea" id="RHEA-COMP:12159"/>
        <dbReference type="Rhea" id="RHEA-COMP:19907"/>
        <dbReference type="ChEBI" id="CHEBI:13193"/>
        <dbReference type="ChEBI" id="CHEBI:15378"/>
        <dbReference type="ChEBI" id="CHEBI:17499"/>
        <dbReference type="ChEBI" id="CHEBI:29950"/>
        <dbReference type="ChEBI" id="CHEBI:61963"/>
        <dbReference type="ChEBI" id="CHEBI:90618"/>
        <dbReference type="ChEBI" id="CHEBI:232372"/>
        <dbReference type="ChEBI" id="CHEBI:456215"/>
        <dbReference type="EC" id="2.8.1.11"/>
    </reaction>
</comment>
<feature type="compositionally biased region" description="Acidic residues" evidence="14">
    <location>
        <begin position="47"/>
        <end position="57"/>
    </location>
</feature>
<feature type="binding site" evidence="13">
    <location>
        <position position="350"/>
    </location>
    <ligand>
        <name>Zn(2+)</name>
        <dbReference type="ChEBI" id="CHEBI:29105"/>
    </ligand>
</feature>
<comment type="subcellular location">
    <subcellularLocation>
        <location evidence="1">Cytoplasm</location>
        <location evidence="1">Cytosol</location>
    </subcellularLocation>
</comment>
<evidence type="ECO:0000256" key="4">
    <source>
        <dbReference type="ARBA" id="ARBA00022694"/>
    </source>
</evidence>
<dbReference type="InterPro" id="IPR028885">
    <property type="entry name" value="MOCS3/Uba4"/>
</dbReference>
<protein>
    <recommendedName>
        <fullName evidence="13">Adenylyltransferase and sulfurtransferase uba4</fullName>
    </recommendedName>
    <alternativeName>
        <fullName evidence="13">Common component for nitrate reductase and xanthine dehydrogenase protein F</fullName>
    </alternativeName>
    <alternativeName>
        <fullName evidence="13">Ubiquitin-like protein activator 4</fullName>
    </alternativeName>
    <domain>
        <recommendedName>
            <fullName evidence="13">Molybdopterin-synthase adenylyltransferase</fullName>
            <ecNumber evidence="13">2.7.7.80</ecNumber>
        </recommendedName>
        <alternativeName>
            <fullName evidence="13">Adenylyltransferase uba4</fullName>
        </alternativeName>
        <alternativeName>
            <fullName evidence="13">Sulfur carrier protein MOCS2A adenylyltransferase</fullName>
        </alternativeName>
    </domain>
    <domain>
        <recommendedName>
            <fullName evidence="13">Molybdopterin-synthase sulfurtransferase</fullName>
            <ecNumber evidence="13">2.8.1.11</ecNumber>
        </recommendedName>
        <alternativeName>
            <fullName evidence="13">Sulfurtransferase uba4</fullName>
        </alternativeName>
        <alternativeName>
            <fullName evidence="13">Sulfur carrier protein MOCS2A sulfurtransferase</fullName>
        </alternativeName>
    </domain>
</protein>
<dbReference type="Pfam" id="PF00581">
    <property type="entry name" value="Rhodanese"/>
    <property type="match status" value="1"/>
</dbReference>
<dbReference type="EC" id="2.8.1.11" evidence="13"/>
<dbReference type="GO" id="GO:0061605">
    <property type="term" value="F:molybdopterin-synthase adenylyltransferase activity"/>
    <property type="evidence" value="ECO:0007669"/>
    <property type="project" value="UniProtKB-EC"/>
</dbReference>
<dbReference type="Gene3D" id="3.40.250.10">
    <property type="entry name" value="Rhodanese-like domain"/>
    <property type="match status" value="1"/>
</dbReference>